<dbReference type="EMBL" id="JBHTIW010000007">
    <property type="protein sequence ID" value="MFD0920545.1"/>
    <property type="molecule type" value="Genomic_DNA"/>
</dbReference>
<evidence type="ECO:0000256" key="2">
    <source>
        <dbReference type="SAM" id="Phobius"/>
    </source>
</evidence>
<reference evidence="4" key="1">
    <citation type="journal article" date="2019" name="Int. J. Syst. Evol. Microbiol.">
        <title>The Global Catalogue of Microorganisms (GCM) 10K type strain sequencing project: providing services to taxonomists for standard genome sequencing and annotation.</title>
        <authorList>
            <consortium name="The Broad Institute Genomics Platform"/>
            <consortium name="The Broad Institute Genome Sequencing Center for Infectious Disease"/>
            <person name="Wu L."/>
            <person name="Ma J."/>
        </authorList>
    </citation>
    <scope>NUCLEOTIDE SEQUENCE [LARGE SCALE GENOMIC DNA]</scope>
    <source>
        <strain evidence="4">CCUG 56401</strain>
    </source>
</reference>
<comment type="caution">
    <text evidence="3">The sequence shown here is derived from an EMBL/GenBank/DDBJ whole genome shotgun (WGS) entry which is preliminary data.</text>
</comment>
<keyword evidence="2" id="KW-1133">Transmembrane helix</keyword>
<keyword evidence="4" id="KW-1185">Reference proteome</keyword>
<gene>
    <name evidence="3" type="ORF">ACFQ16_12400</name>
</gene>
<evidence type="ECO:0000256" key="1">
    <source>
        <dbReference type="SAM" id="MobiDB-lite"/>
    </source>
</evidence>
<evidence type="ECO:0000313" key="4">
    <source>
        <dbReference type="Proteomes" id="UP001597018"/>
    </source>
</evidence>
<sequence length="124" mass="13920">MARDDRDRPGTRNFGRIDPFCWAAVGPLLLVALFFLLIQVWSVGLGIVGFVAVVLVFDSWSNRPKPWQRRGRGRRYDDDLDFDPEPRTPPRRPAAPAGRRPAAQRGPAPRRAPQRGPGNPARGR</sequence>
<dbReference type="RefSeq" id="WP_263248154.1">
    <property type="nucleotide sequence ID" value="NZ_BAABLT010000005.1"/>
</dbReference>
<evidence type="ECO:0000313" key="3">
    <source>
        <dbReference type="EMBL" id="MFD0920545.1"/>
    </source>
</evidence>
<feature type="transmembrane region" description="Helical" evidence="2">
    <location>
        <begin position="43"/>
        <end position="60"/>
    </location>
</feature>
<feature type="compositionally biased region" description="Low complexity" evidence="1">
    <location>
        <begin position="94"/>
        <end position="124"/>
    </location>
</feature>
<proteinExistence type="predicted"/>
<dbReference type="Proteomes" id="UP001597018">
    <property type="component" value="Unassembled WGS sequence"/>
</dbReference>
<keyword evidence="2" id="KW-0812">Transmembrane</keyword>
<organism evidence="3 4">
    <name type="scientific">Saccharopolyspora rosea</name>
    <dbReference type="NCBI Taxonomy" id="524884"/>
    <lineage>
        <taxon>Bacteria</taxon>
        <taxon>Bacillati</taxon>
        <taxon>Actinomycetota</taxon>
        <taxon>Actinomycetes</taxon>
        <taxon>Pseudonocardiales</taxon>
        <taxon>Pseudonocardiaceae</taxon>
        <taxon>Saccharopolyspora</taxon>
    </lineage>
</organism>
<feature type="region of interest" description="Disordered" evidence="1">
    <location>
        <begin position="62"/>
        <end position="124"/>
    </location>
</feature>
<name>A0ABW3FQX6_9PSEU</name>
<feature type="transmembrane region" description="Helical" evidence="2">
    <location>
        <begin position="20"/>
        <end position="37"/>
    </location>
</feature>
<accession>A0ABW3FQX6</accession>
<keyword evidence="2" id="KW-0472">Membrane</keyword>
<protein>
    <submittedName>
        <fullName evidence="3">Uncharacterized protein</fullName>
    </submittedName>
</protein>